<dbReference type="EMBL" id="OZ034819">
    <property type="protein sequence ID" value="CAL1395073.1"/>
    <property type="molecule type" value="Genomic_DNA"/>
</dbReference>
<accession>A0AAV2FA23</accession>
<protein>
    <submittedName>
        <fullName evidence="1">Uncharacterized protein</fullName>
    </submittedName>
</protein>
<name>A0AAV2FA23_9ROSI</name>
<sequence length="102" mass="11216">MMGKVRRRESGKGSVVVGEEWRCSSRVVALLAAVEVAVAGVGSAFEGVNVAVWPRWQELPTAVHRVASDPNRLVLQALSVLAPRRHPRRGRGLCIQLRRLLI</sequence>
<keyword evidence="2" id="KW-1185">Reference proteome</keyword>
<gene>
    <name evidence="1" type="ORF">LTRI10_LOCUS35531</name>
</gene>
<dbReference type="Proteomes" id="UP001497516">
    <property type="component" value="Chromosome 6"/>
</dbReference>
<proteinExistence type="predicted"/>
<dbReference type="AlphaFoldDB" id="A0AAV2FA23"/>
<evidence type="ECO:0000313" key="2">
    <source>
        <dbReference type="Proteomes" id="UP001497516"/>
    </source>
</evidence>
<reference evidence="1 2" key="1">
    <citation type="submission" date="2024-04" db="EMBL/GenBank/DDBJ databases">
        <authorList>
            <person name="Fracassetti M."/>
        </authorList>
    </citation>
    <scope>NUCLEOTIDE SEQUENCE [LARGE SCALE GENOMIC DNA]</scope>
</reference>
<organism evidence="1 2">
    <name type="scientific">Linum trigynum</name>
    <dbReference type="NCBI Taxonomy" id="586398"/>
    <lineage>
        <taxon>Eukaryota</taxon>
        <taxon>Viridiplantae</taxon>
        <taxon>Streptophyta</taxon>
        <taxon>Embryophyta</taxon>
        <taxon>Tracheophyta</taxon>
        <taxon>Spermatophyta</taxon>
        <taxon>Magnoliopsida</taxon>
        <taxon>eudicotyledons</taxon>
        <taxon>Gunneridae</taxon>
        <taxon>Pentapetalae</taxon>
        <taxon>rosids</taxon>
        <taxon>fabids</taxon>
        <taxon>Malpighiales</taxon>
        <taxon>Linaceae</taxon>
        <taxon>Linum</taxon>
    </lineage>
</organism>
<evidence type="ECO:0000313" key="1">
    <source>
        <dbReference type="EMBL" id="CAL1395073.1"/>
    </source>
</evidence>